<keyword evidence="2" id="KW-0472">Membrane</keyword>
<organism evidence="4">
    <name type="scientific">Kitasatospora camelliae</name>
    <dbReference type="NCBI Taxonomy" id="3156397"/>
    <lineage>
        <taxon>Bacteria</taxon>
        <taxon>Bacillati</taxon>
        <taxon>Actinomycetota</taxon>
        <taxon>Actinomycetes</taxon>
        <taxon>Kitasatosporales</taxon>
        <taxon>Streptomycetaceae</taxon>
        <taxon>Kitasatospora</taxon>
    </lineage>
</organism>
<accession>A0AAU8K618</accession>
<name>A0AAU8K618_9ACTN</name>
<reference evidence="4" key="1">
    <citation type="submission" date="2024-06" db="EMBL/GenBank/DDBJ databases">
        <title>The genome sequences of Kitasatospora sp. strain HUAS MG31.</title>
        <authorList>
            <person name="Mo P."/>
        </authorList>
    </citation>
    <scope>NUCLEOTIDE SEQUENCE</scope>
    <source>
        <strain evidence="4">HUAS MG31</strain>
    </source>
</reference>
<gene>
    <name evidence="4" type="ORF">ABWK59_33335</name>
</gene>
<feature type="region of interest" description="Disordered" evidence="1">
    <location>
        <begin position="111"/>
        <end position="134"/>
    </location>
</feature>
<keyword evidence="2" id="KW-0812">Transmembrane</keyword>
<protein>
    <submittedName>
        <fullName evidence="4">DUF4129 domain-containing protein</fullName>
    </submittedName>
</protein>
<proteinExistence type="predicted"/>
<feature type="transmembrane region" description="Helical" evidence="2">
    <location>
        <begin position="155"/>
        <end position="175"/>
    </location>
</feature>
<feature type="transmembrane region" description="Helical" evidence="2">
    <location>
        <begin position="84"/>
        <end position="104"/>
    </location>
</feature>
<sequence length="320" mass="33113">MTARQAGAAAAVVGGLVLAALALHPAAETVRTYRTAPLTDHGGLLTLLVLGCAGGGAALVRRLRAQARGAYGPTPAAERLKDATVHLVSVVAAVLPIALVIAHFRDRGPSEATRMARRPGPAVQPTPLDVPVTPLPSPTSVARDHYEPEPIGLSIAWLCLAAAVIVLLVLAVRLWRRYGHLFRGRPGPAAGVPAVDSGPVTGRVLAEAVVSGRAALHGTDARAAVIACYAAMEESLGRSGIGRLDSDSPDDLLRRAAGEGLLRGPEAGTLAALFREARYSSHPMDAGHLDRASAALEAIAAHLRDRTERGGADGREEVAR</sequence>
<dbReference type="EMBL" id="CP159872">
    <property type="protein sequence ID" value="XCM83462.1"/>
    <property type="molecule type" value="Genomic_DNA"/>
</dbReference>
<dbReference type="AlphaFoldDB" id="A0AAU8K618"/>
<dbReference type="RefSeq" id="WP_354644398.1">
    <property type="nucleotide sequence ID" value="NZ_CP159872.1"/>
</dbReference>
<evidence type="ECO:0000259" key="3">
    <source>
        <dbReference type="Pfam" id="PF13559"/>
    </source>
</evidence>
<feature type="transmembrane region" description="Helical" evidence="2">
    <location>
        <begin position="42"/>
        <end position="63"/>
    </location>
</feature>
<feature type="domain" description="Protein-glutamine gamma-glutamyltransferase-like C-terminal" evidence="3">
    <location>
        <begin position="228"/>
        <end position="297"/>
    </location>
</feature>
<dbReference type="Pfam" id="PF13559">
    <property type="entry name" value="DUF4129"/>
    <property type="match status" value="1"/>
</dbReference>
<dbReference type="InterPro" id="IPR025403">
    <property type="entry name" value="TgpA-like_C"/>
</dbReference>
<evidence type="ECO:0000256" key="2">
    <source>
        <dbReference type="SAM" id="Phobius"/>
    </source>
</evidence>
<keyword evidence="2" id="KW-1133">Transmembrane helix</keyword>
<evidence type="ECO:0000313" key="4">
    <source>
        <dbReference type="EMBL" id="XCM83462.1"/>
    </source>
</evidence>
<dbReference type="KEGG" id="kcm:ABWK59_33335"/>
<evidence type="ECO:0000256" key="1">
    <source>
        <dbReference type="SAM" id="MobiDB-lite"/>
    </source>
</evidence>